<dbReference type="PROSITE" id="PS50943">
    <property type="entry name" value="HTH_CROC1"/>
    <property type="match status" value="1"/>
</dbReference>
<evidence type="ECO:0000256" key="3">
    <source>
        <dbReference type="ARBA" id="ARBA00022490"/>
    </source>
</evidence>
<evidence type="ECO:0000256" key="12">
    <source>
        <dbReference type="ARBA" id="ARBA00039754"/>
    </source>
</evidence>
<evidence type="ECO:0000259" key="16">
    <source>
        <dbReference type="PROSITE" id="PS50943"/>
    </source>
</evidence>
<dbReference type="GO" id="GO:0051301">
    <property type="term" value="P:cell division"/>
    <property type="evidence" value="ECO:0007669"/>
    <property type="project" value="UniProtKB-KW"/>
</dbReference>
<sequence>MKNGKQLSVLGALIKNLREERGITQAEFAARLGTTQSAVARIESGQQNVSTRLLSRVSAVLEKDVIQVGTGAINLQIEGGHKLSGTIAVKTSKNSAMGLLCASLLNKGQTTLARVPKIEEVFRMIEVFQSIGVSVRWEQDDLVIRPPEWFDLARMNRASAEKTRSVIMLIAPLSHLLKKFSIPHPGGCRLGNRTVRPHFYALENLGVDIKTTHGDYKVHIGKPRNREVVLYESGDTVTENALMRATRLKGKTVIKYASANYQVQDLCFFLEQLGVKVEGVGTTTLVVTGKEQISADIRYEISEDPIEAMFMLATAIVTKSNITIQGCPADFLELELLRLKKMGFRYRASKRYKARNGKTDLVDIETLPSKLHSLEEKIDARPYPGLNIDNLPFFAAVATQAKGQTFIHDWVYEGRAIYYKELDKLGADVILADPHRVYINGPTELKASEIICPPALRPAAIILICMLAAKGISVLRNIYSINRGYEDLVRRLNGLGAHIKILRES</sequence>
<dbReference type="Gene3D" id="3.65.10.10">
    <property type="entry name" value="Enolpyruvate transferase domain"/>
    <property type="match status" value="2"/>
</dbReference>
<protein>
    <recommendedName>
        <fullName evidence="12">UDP-N-acetylglucosamine 1-carboxyvinyltransferase</fullName>
        <ecNumber evidence="11">2.5.1.7</ecNumber>
    </recommendedName>
    <alternativeName>
        <fullName evidence="13">Enoylpyruvate transferase</fullName>
    </alternativeName>
    <alternativeName>
        <fullName evidence="14">UDP-N-acetylglucosamine enolpyruvyl transferase</fullName>
    </alternativeName>
</protein>
<evidence type="ECO:0000256" key="1">
    <source>
        <dbReference type="ARBA" id="ARBA00004496"/>
    </source>
</evidence>
<dbReference type="SUPFAM" id="SSF47413">
    <property type="entry name" value="lambda repressor-like DNA-binding domains"/>
    <property type="match status" value="1"/>
</dbReference>
<evidence type="ECO:0000313" key="17">
    <source>
        <dbReference type="EMBL" id="OGM90531.1"/>
    </source>
</evidence>
<comment type="similarity">
    <text evidence="10">Belongs to the EPSP synthase family. MurA subfamily.</text>
</comment>
<keyword evidence="3" id="KW-0963">Cytoplasm</keyword>
<dbReference type="SUPFAM" id="SSF55205">
    <property type="entry name" value="EPT/RTPC-like"/>
    <property type="match status" value="1"/>
</dbReference>
<keyword evidence="5 17" id="KW-0808">Transferase</keyword>
<dbReference type="GO" id="GO:0005737">
    <property type="term" value="C:cytoplasm"/>
    <property type="evidence" value="ECO:0007669"/>
    <property type="project" value="UniProtKB-SubCell"/>
</dbReference>
<comment type="caution">
    <text evidence="17">The sequence shown here is derived from an EMBL/GenBank/DDBJ whole genome shotgun (WGS) entry which is preliminary data.</text>
</comment>
<evidence type="ECO:0000256" key="10">
    <source>
        <dbReference type="ARBA" id="ARBA00038367"/>
    </source>
</evidence>
<dbReference type="Pfam" id="PF01381">
    <property type="entry name" value="HTH_3"/>
    <property type="match status" value="1"/>
</dbReference>
<keyword evidence="8" id="KW-0131">Cell cycle</keyword>
<dbReference type="GO" id="GO:0071555">
    <property type="term" value="P:cell wall organization"/>
    <property type="evidence" value="ECO:0007669"/>
    <property type="project" value="UniProtKB-KW"/>
</dbReference>
<dbReference type="GO" id="GO:0009252">
    <property type="term" value="P:peptidoglycan biosynthetic process"/>
    <property type="evidence" value="ECO:0007669"/>
    <property type="project" value="UniProtKB-KW"/>
</dbReference>
<dbReference type="STRING" id="1802555.A2755_01060"/>
<dbReference type="NCBIfam" id="NF006873">
    <property type="entry name" value="PRK09369.1"/>
    <property type="match status" value="1"/>
</dbReference>
<evidence type="ECO:0000256" key="9">
    <source>
        <dbReference type="ARBA" id="ARBA00023316"/>
    </source>
</evidence>
<evidence type="ECO:0000256" key="7">
    <source>
        <dbReference type="ARBA" id="ARBA00022984"/>
    </source>
</evidence>
<dbReference type="EC" id="2.5.1.7" evidence="11"/>
<evidence type="ECO:0000256" key="13">
    <source>
        <dbReference type="ARBA" id="ARBA00042443"/>
    </source>
</evidence>
<dbReference type="CDD" id="cd00093">
    <property type="entry name" value="HTH_XRE"/>
    <property type="match status" value="1"/>
</dbReference>
<comment type="pathway">
    <text evidence="2">Cell wall biogenesis; peptidoglycan biosynthesis.</text>
</comment>
<evidence type="ECO:0000256" key="5">
    <source>
        <dbReference type="ARBA" id="ARBA00022679"/>
    </source>
</evidence>
<keyword evidence="4" id="KW-0132">Cell division</keyword>
<dbReference type="AlphaFoldDB" id="A0A1F8DPI5"/>
<dbReference type="InterPro" id="IPR050068">
    <property type="entry name" value="MurA_subfamily"/>
</dbReference>
<reference evidence="17 18" key="1">
    <citation type="journal article" date="2016" name="Nat. Commun.">
        <title>Thousands of microbial genomes shed light on interconnected biogeochemical processes in an aquifer system.</title>
        <authorList>
            <person name="Anantharaman K."/>
            <person name="Brown C.T."/>
            <person name="Hug L.A."/>
            <person name="Sharon I."/>
            <person name="Castelle C.J."/>
            <person name="Probst A.J."/>
            <person name="Thomas B.C."/>
            <person name="Singh A."/>
            <person name="Wilkins M.J."/>
            <person name="Karaoz U."/>
            <person name="Brodie E.L."/>
            <person name="Williams K.H."/>
            <person name="Hubbard S.S."/>
            <person name="Banfield J.F."/>
        </authorList>
    </citation>
    <scope>NUCLEOTIDE SEQUENCE [LARGE SCALE GENOMIC DNA]</scope>
</reference>
<evidence type="ECO:0000256" key="15">
    <source>
        <dbReference type="ARBA" id="ARBA00047527"/>
    </source>
</evidence>
<accession>A0A1F8DPI5</accession>
<dbReference type="Pfam" id="PF00275">
    <property type="entry name" value="EPSP_synthase"/>
    <property type="match status" value="1"/>
</dbReference>
<evidence type="ECO:0000256" key="8">
    <source>
        <dbReference type="ARBA" id="ARBA00023306"/>
    </source>
</evidence>
<proteinExistence type="inferred from homology"/>
<organism evidence="17 18">
    <name type="scientific">Candidatus Wolfebacteria bacterium RIFCSPHIGHO2_01_FULL_48_22</name>
    <dbReference type="NCBI Taxonomy" id="1802555"/>
    <lineage>
        <taxon>Bacteria</taxon>
        <taxon>Candidatus Wolfeibacteriota</taxon>
    </lineage>
</organism>
<evidence type="ECO:0000256" key="2">
    <source>
        <dbReference type="ARBA" id="ARBA00004752"/>
    </source>
</evidence>
<keyword evidence="9" id="KW-0961">Cell wall biogenesis/degradation</keyword>
<dbReference type="InterPro" id="IPR036968">
    <property type="entry name" value="Enolpyruvate_Tfrase_sf"/>
</dbReference>
<dbReference type="InterPro" id="IPR010982">
    <property type="entry name" value="Lambda_DNA-bd_dom_sf"/>
</dbReference>
<comment type="catalytic activity">
    <reaction evidence="15">
        <text>phosphoenolpyruvate + UDP-N-acetyl-alpha-D-glucosamine = UDP-N-acetyl-3-O-(1-carboxyvinyl)-alpha-D-glucosamine + phosphate</text>
        <dbReference type="Rhea" id="RHEA:18681"/>
        <dbReference type="ChEBI" id="CHEBI:43474"/>
        <dbReference type="ChEBI" id="CHEBI:57705"/>
        <dbReference type="ChEBI" id="CHEBI:58702"/>
        <dbReference type="ChEBI" id="CHEBI:68483"/>
        <dbReference type="EC" id="2.5.1.7"/>
    </reaction>
</comment>
<dbReference type="InterPro" id="IPR001986">
    <property type="entry name" value="Enolpyruvate_Tfrase_dom"/>
</dbReference>
<keyword evidence="6" id="KW-0133">Cell shape</keyword>
<dbReference type="InterPro" id="IPR013792">
    <property type="entry name" value="RNA3'P_cycl/enolpyr_Trfase_a/b"/>
</dbReference>
<dbReference type="InterPro" id="IPR001387">
    <property type="entry name" value="Cro/C1-type_HTH"/>
</dbReference>
<evidence type="ECO:0000256" key="4">
    <source>
        <dbReference type="ARBA" id="ARBA00022618"/>
    </source>
</evidence>
<name>A0A1F8DPI5_9BACT</name>
<evidence type="ECO:0000256" key="11">
    <source>
        <dbReference type="ARBA" id="ARBA00039108"/>
    </source>
</evidence>
<dbReference type="GO" id="GO:0008360">
    <property type="term" value="P:regulation of cell shape"/>
    <property type="evidence" value="ECO:0007669"/>
    <property type="project" value="UniProtKB-KW"/>
</dbReference>
<dbReference type="SMART" id="SM00530">
    <property type="entry name" value="HTH_XRE"/>
    <property type="match status" value="1"/>
</dbReference>
<dbReference type="GO" id="GO:0003677">
    <property type="term" value="F:DNA binding"/>
    <property type="evidence" value="ECO:0007669"/>
    <property type="project" value="InterPro"/>
</dbReference>
<evidence type="ECO:0000256" key="14">
    <source>
        <dbReference type="ARBA" id="ARBA00042842"/>
    </source>
</evidence>
<dbReference type="PANTHER" id="PTHR43783">
    <property type="entry name" value="UDP-N-ACETYLGLUCOSAMINE 1-CARBOXYVINYLTRANSFERASE"/>
    <property type="match status" value="1"/>
</dbReference>
<evidence type="ECO:0000313" key="18">
    <source>
        <dbReference type="Proteomes" id="UP000177029"/>
    </source>
</evidence>
<feature type="domain" description="HTH cro/C1-type" evidence="16">
    <location>
        <begin position="14"/>
        <end position="68"/>
    </location>
</feature>
<gene>
    <name evidence="17" type="ORF">A2755_01060</name>
</gene>
<dbReference type="EMBL" id="MGIP01000020">
    <property type="protein sequence ID" value="OGM90531.1"/>
    <property type="molecule type" value="Genomic_DNA"/>
</dbReference>
<dbReference type="PANTHER" id="PTHR43783:SF1">
    <property type="entry name" value="UDP-N-ACETYLGLUCOSAMINE 1-CARBOXYVINYLTRANSFERASE"/>
    <property type="match status" value="1"/>
</dbReference>
<dbReference type="GO" id="GO:0008760">
    <property type="term" value="F:UDP-N-acetylglucosamine 1-carboxyvinyltransferase activity"/>
    <property type="evidence" value="ECO:0007669"/>
    <property type="project" value="UniProtKB-EC"/>
</dbReference>
<comment type="subcellular location">
    <subcellularLocation>
        <location evidence="1">Cytoplasm</location>
    </subcellularLocation>
</comment>
<evidence type="ECO:0000256" key="6">
    <source>
        <dbReference type="ARBA" id="ARBA00022960"/>
    </source>
</evidence>
<dbReference type="Gene3D" id="1.10.260.40">
    <property type="entry name" value="lambda repressor-like DNA-binding domains"/>
    <property type="match status" value="1"/>
</dbReference>
<keyword evidence="7" id="KW-0573">Peptidoglycan synthesis</keyword>
<dbReference type="Proteomes" id="UP000177029">
    <property type="component" value="Unassembled WGS sequence"/>
</dbReference>